<evidence type="ECO:0000313" key="5">
    <source>
        <dbReference type="Proteomes" id="UP000077266"/>
    </source>
</evidence>
<dbReference type="NCBIfam" id="TIGR00231">
    <property type="entry name" value="small_GTP"/>
    <property type="match status" value="1"/>
</dbReference>
<dbReference type="Gene3D" id="3.40.50.300">
    <property type="entry name" value="P-loop containing nucleotide triphosphate hydrolases"/>
    <property type="match status" value="1"/>
</dbReference>
<dbReference type="EMBL" id="KV426197">
    <property type="protein sequence ID" value="KZV85166.1"/>
    <property type="molecule type" value="Genomic_DNA"/>
</dbReference>
<keyword evidence="5" id="KW-1185">Reference proteome</keyword>
<dbReference type="Pfam" id="PF00071">
    <property type="entry name" value="Ras"/>
    <property type="match status" value="1"/>
</dbReference>
<protein>
    <submittedName>
        <fullName evidence="4">Ras family protein</fullName>
    </submittedName>
</protein>
<evidence type="ECO:0000256" key="1">
    <source>
        <dbReference type="ARBA" id="ARBA00004342"/>
    </source>
</evidence>
<organism evidence="4 5">
    <name type="scientific">Exidia glandulosa HHB12029</name>
    <dbReference type="NCBI Taxonomy" id="1314781"/>
    <lineage>
        <taxon>Eukaryota</taxon>
        <taxon>Fungi</taxon>
        <taxon>Dikarya</taxon>
        <taxon>Basidiomycota</taxon>
        <taxon>Agaricomycotina</taxon>
        <taxon>Agaricomycetes</taxon>
        <taxon>Auriculariales</taxon>
        <taxon>Exidiaceae</taxon>
        <taxon>Exidia</taxon>
    </lineage>
</organism>
<accession>A0A165DR73</accession>
<proteinExistence type="predicted"/>
<gene>
    <name evidence="4" type="ORF">EXIGLDRAFT_623339</name>
</gene>
<dbReference type="PROSITE" id="PS51419">
    <property type="entry name" value="RAB"/>
    <property type="match status" value="1"/>
</dbReference>
<dbReference type="InterPro" id="IPR001806">
    <property type="entry name" value="Small_GTPase"/>
</dbReference>
<dbReference type="PROSITE" id="PS51421">
    <property type="entry name" value="RAS"/>
    <property type="match status" value="1"/>
</dbReference>
<dbReference type="InterPro" id="IPR005225">
    <property type="entry name" value="Small_GTP-bd"/>
</dbReference>
<keyword evidence="2" id="KW-0547">Nucleotide-binding</keyword>
<dbReference type="Proteomes" id="UP000077266">
    <property type="component" value="Unassembled WGS sequence"/>
</dbReference>
<dbReference type="SMART" id="SM00174">
    <property type="entry name" value="RHO"/>
    <property type="match status" value="1"/>
</dbReference>
<dbReference type="SMART" id="SM00175">
    <property type="entry name" value="RAB"/>
    <property type="match status" value="1"/>
</dbReference>
<dbReference type="PANTHER" id="PTHR24070">
    <property type="entry name" value="RAS, DI-RAS, AND RHEB FAMILY MEMBERS OF SMALL GTPASE SUPERFAMILY"/>
    <property type="match status" value="1"/>
</dbReference>
<dbReference type="InParanoid" id="A0A165DR73"/>
<reference evidence="4 5" key="1">
    <citation type="journal article" date="2016" name="Mol. Biol. Evol.">
        <title>Comparative Genomics of Early-Diverging Mushroom-Forming Fungi Provides Insights into the Origins of Lignocellulose Decay Capabilities.</title>
        <authorList>
            <person name="Nagy L.G."/>
            <person name="Riley R."/>
            <person name="Tritt A."/>
            <person name="Adam C."/>
            <person name="Daum C."/>
            <person name="Floudas D."/>
            <person name="Sun H."/>
            <person name="Yadav J.S."/>
            <person name="Pangilinan J."/>
            <person name="Larsson K.H."/>
            <person name="Matsuura K."/>
            <person name="Barry K."/>
            <person name="Labutti K."/>
            <person name="Kuo R."/>
            <person name="Ohm R.A."/>
            <person name="Bhattacharya S.S."/>
            <person name="Shirouzu T."/>
            <person name="Yoshinaga Y."/>
            <person name="Martin F.M."/>
            <person name="Grigoriev I.V."/>
            <person name="Hibbett D.S."/>
        </authorList>
    </citation>
    <scope>NUCLEOTIDE SEQUENCE [LARGE SCALE GENOMIC DNA]</scope>
    <source>
        <strain evidence="4 5">HHB12029</strain>
    </source>
</reference>
<dbReference type="AlphaFoldDB" id="A0A165DR73"/>
<dbReference type="GO" id="GO:0005886">
    <property type="term" value="C:plasma membrane"/>
    <property type="evidence" value="ECO:0007669"/>
    <property type="project" value="UniProtKB-SubCell"/>
</dbReference>
<dbReference type="InterPro" id="IPR027417">
    <property type="entry name" value="P-loop_NTPase"/>
</dbReference>
<dbReference type="SUPFAM" id="SSF52540">
    <property type="entry name" value="P-loop containing nucleoside triphosphate hydrolases"/>
    <property type="match status" value="1"/>
</dbReference>
<dbReference type="GO" id="GO:0003924">
    <property type="term" value="F:GTPase activity"/>
    <property type="evidence" value="ECO:0007669"/>
    <property type="project" value="InterPro"/>
</dbReference>
<dbReference type="GO" id="GO:0007165">
    <property type="term" value="P:signal transduction"/>
    <property type="evidence" value="ECO:0007669"/>
    <property type="project" value="InterPro"/>
</dbReference>
<evidence type="ECO:0000256" key="2">
    <source>
        <dbReference type="ARBA" id="ARBA00022741"/>
    </source>
</evidence>
<keyword evidence="3" id="KW-0342">GTP-binding</keyword>
<dbReference type="GO" id="GO:0005525">
    <property type="term" value="F:GTP binding"/>
    <property type="evidence" value="ECO:0007669"/>
    <property type="project" value="UniProtKB-KW"/>
</dbReference>
<name>A0A165DR73_EXIGL</name>
<dbReference type="PRINTS" id="PR00449">
    <property type="entry name" value="RASTRNSFRMNG"/>
</dbReference>
<evidence type="ECO:0000256" key="3">
    <source>
        <dbReference type="ARBA" id="ARBA00023134"/>
    </source>
</evidence>
<dbReference type="SMART" id="SM00173">
    <property type="entry name" value="RAS"/>
    <property type="match status" value="1"/>
</dbReference>
<dbReference type="InterPro" id="IPR020849">
    <property type="entry name" value="Small_GTPase_Ras-type"/>
</dbReference>
<comment type="subcellular location">
    <subcellularLocation>
        <location evidence="1">Cell membrane</location>
        <topology evidence="1">Lipid-anchor</topology>
        <orientation evidence="1">Cytoplasmic side</orientation>
    </subcellularLocation>
</comment>
<evidence type="ECO:0000313" key="4">
    <source>
        <dbReference type="EMBL" id="KZV85166.1"/>
    </source>
</evidence>
<sequence>MASQLGPMDAYKIVVIGATGAGKSCLILQVARQYYDKTIEDTYKKLITVDDRACLVEILDTAWDREDTPNMLARSWISESSAAVIAYSIAQEDTFKVVPSLIENVRAIMPRTAITIVGTQADLLERSVSFKAGADLAATNSCSFFEASAKTSENVDALFADVVRALRVSRDPDVGGRGLLCNGCVVA</sequence>
<dbReference type="OrthoDB" id="5976022at2759"/>
<dbReference type="STRING" id="1314781.A0A165DR73"/>